<dbReference type="Gene3D" id="3.30.420.10">
    <property type="entry name" value="Ribonuclease H-like superfamily/Ribonuclease H"/>
    <property type="match status" value="2"/>
</dbReference>
<proteinExistence type="inferred from homology"/>
<gene>
    <name evidence="6" type="ORF">HJG60_011728</name>
</gene>
<evidence type="ECO:0000313" key="6">
    <source>
        <dbReference type="EMBL" id="KAF6100017.1"/>
    </source>
</evidence>
<keyword evidence="3" id="KW-0378">Hydrolase</keyword>
<dbReference type="InterPro" id="IPR036397">
    <property type="entry name" value="RNaseH_sf"/>
</dbReference>
<dbReference type="InterPro" id="IPR013520">
    <property type="entry name" value="Ribonucl_H"/>
</dbReference>
<feature type="domain" description="Exonuclease" evidence="5">
    <location>
        <begin position="12"/>
        <end position="48"/>
    </location>
</feature>
<comment type="caution">
    <text evidence="6">The sequence shown here is derived from an EMBL/GenBank/DDBJ whole genome shotgun (WGS) entry which is preliminary data.</text>
</comment>
<keyword evidence="2" id="KW-0540">Nuclease</keyword>
<evidence type="ECO:0000259" key="5">
    <source>
        <dbReference type="Pfam" id="PF00929"/>
    </source>
</evidence>
<keyword evidence="4" id="KW-0269">Exonuclease</keyword>
<evidence type="ECO:0000256" key="4">
    <source>
        <dbReference type="ARBA" id="ARBA00022839"/>
    </source>
</evidence>
<evidence type="ECO:0000313" key="7">
    <source>
        <dbReference type="Proteomes" id="UP000664940"/>
    </source>
</evidence>
<comment type="similarity">
    <text evidence="1">Belongs to the oligoribonuclease family.</text>
</comment>
<organism evidence="6 7">
    <name type="scientific">Phyllostomus discolor</name>
    <name type="common">pale spear-nosed bat</name>
    <dbReference type="NCBI Taxonomy" id="89673"/>
    <lineage>
        <taxon>Eukaryota</taxon>
        <taxon>Metazoa</taxon>
        <taxon>Chordata</taxon>
        <taxon>Craniata</taxon>
        <taxon>Vertebrata</taxon>
        <taxon>Euteleostomi</taxon>
        <taxon>Mammalia</taxon>
        <taxon>Eutheria</taxon>
        <taxon>Laurasiatheria</taxon>
        <taxon>Chiroptera</taxon>
        <taxon>Yangochiroptera</taxon>
        <taxon>Phyllostomidae</taxon>
        <taxon>Phyllostominae</taxon>
        <taxon>Phyllostomus</taxon>
    </lineage>
</organism>
<dbReference type="GO" id="GO:0003676">
    <property type="term" value="F:nucleic acid binding"/>
    <property type="evidence" value="ECO:0007669"/>
    <property type="project" value="InterPro"/>
</dbReference>
<dbReference type="GO" id="GO:0005739">
    <property type="term" value="C:mitochondrion"/>
    <property type="evidence" value="ECO:0007669"/>
    <property type="project" value="TreeGrafter"/>
</dbReference>
<dbReference type="EMBL" id="JABVXQ010000007">
    <property type="protein sequence ID" value="KAF6100017.1"/>
    <property type="molecule type" value="Genomic_DNA"/>
</dbReference>
<dbReference type="AlphaFoldDB" id="A0A833ZN88"/>
<dbReference type="PANTHER" id="PTHR11046">
    <property type="entry name" value="OLIGORIBONUCLEASE, MITOCHONDRIAL"/>
    <property type="match status" value="1"/>
</dbReference>
<dbReference type="SUPFAM" id="SSF53098">
    <property type="entry name" value="Ribonuclease H-like"/>
    <property type="match status" value="1"/>
</dbReference>
<accession>A0A833ZN88</accession>
<dbReference type="GO" id="GO:0000175">
    <property type="term" value="F:3'-5'-RNA exonuclease activity"/>
    <property type="evidence" value="ECO:0007669"/>
    <property type="project" value="InterPro"/>
</dbReference>
<dbReference type="Proteomes" id="UP000664940">
    <property type="component" value="Unassembled WGS sequence"/>
</dbReference>
<dbReference type="Pfam" id="PF00929">
    <property type="entry name" value="RNase_T"/>
    <property type="match status" value="1"/>
</dbReference>
<name>A0A833ZN88_9CHIR</name>
<evidence type="ECO:0000256" key="3">
    <source>
        <dbReference type="ARBA" id="ARBA00022801"/>
    </source>
</evidence>
<protein>
    <recommendedName>
        <fullName evidence="5">Exonuclease domain-containing protein</fullName>
    </recommendedName>
</protein>
<dbReference type="PANTHER" id="PTHR11046:SF0">
    <property type="entry name" value="OLIGORIBONUCLEASE, MITOCHONDRIAL"/>
    <property type="match status" value="1"/>
</dbReference>
<evidence type="ECO:0000256" key="1">
    <source>
        <dbReference type="ARBA" id="ARBA00009921"/>
    </source>
</evidence>
<evidence type="ECO:0000256" key="2">
    <source>
        <dbReference type="ARBA" id="ARBA00022722"/>
    </source>
</evidence>
<sequence length="121" mass="13861">MAAGESMAQQMVWVDLEMTGLDIDKDQIIEMACLITGSDLNILAEGPNLIIKQPDELLDSICWYPEEYEFATKKAASHRALDDISESIKELQFYRNNIFKKKTDEKKRKIMENGENEKTVS</sequence>
<dbReference type="InterPro" id="IPR022894">
    <property type="entry name" value="Oligoribonuclease"/>
</dbReference>
<dbReference type="InterPro" id="IPR012337">
    <property type="entry name" value="RNaseH-like_sf"/>
</dbReference>
<reference evidence="6 7" key="1">
    <citation type="journal article" date="2020" name="Nature">
        <title>Six reference-quality genomes reveal evolution of bat adaptations.</title>
        <authorList>
            <person name="Jebb D."/>
            <person name="Huang Z."/>
            <person name="Pippel M."/>
            <person name="Hughes G.M."/>
            <person name="Lavrichenko K."/>
            <person name="Devanna P."/>
            <person name="Winkler S."/>
            <person name="Jermiin L.S."/>
            <person name="Skirmuntt E.C."/>
            <person name="Katzourakis A."/>
            <person name="Burkitt-Gray L."/>
            <person name="Ray D.A."/>
            <person name="Sullivan K.A.M."/>
            <person name="Roscito J.G."/>
            <person name="Kirilenko B.M."/>
            <person name="Davalos L.M."/>
            <person name="Corthals A.P."/>
            <person name="Power M.L."/>
            <person name="Jones G."/>
            <person name="Ransome R.D."/>
            <person name="Dechmann D.K.N."/>
            <person name="Locatelli A.G."/>
            <person name="Puechmaille S.J."/>
            <person name="Fedrigo O."/>
            <person name="Jarvis E.D."/>
            <person name="Hiller M."/>
            <person name="Vernes S.C."/>
            <person name="Myers E.W."/>
            <person name="Teeling E.C."/>
        </authorList>
    </citation>
    <scope>NUCLEOTIDE SEQUENCE [LARGE SCALE GENOMIC DNA]</scope>
    <source>
        <strain evidence="6">Bat1K_MPI-CBG_1</strain>
    </source>
</reference>